<evidence type="ECO:0000256" key="2">
    <source>
        <dbReference type="ARBA" id="ARBA00006156"/>
    </source>
</evidence>
<gene>
    <name evidence="9" type="ORF">GW590_00620</name>
</gene>
<keyword evidence="4 8" id="KW-0812">Transmembrane</keyword>
<evidence type="ECO:0000256" key="8">
    <source>
        <dbReference type="SAM" id="Phobius"/>
    </source>
</evidence>
<keyword evidence="6" id="KW-0843">Virulence</keyword>
<proteinExistence type="inferred from homology"/>
<protein>
    <submittedName>
        <fullName evidence="9">EscS/YscS/HrcS family type III secretion system export apparatus protein</fullName>
    </submittedName>
</protein>
<comment type="similarity">
    <text evidence="2">Belongs to the FliQ/MopD/SpaQ family.</text>
</comment>
<keyword evidence="3" id="KW-1003">Cell membrane</keyword>
<reference evidence="9 10" key="2">
    <citation type="submission" date="2020-06" db="EMBL/GenBank/DDBJ databases">
        <title>Polyphasic characterization of a Rahnella strain isolated from tree sap.</title>
        <authorList>
            <person name="Kim I.S."/>
        </authorList>
    </citation>
    <scope>NUCLEOTIDE SEQUENCE [LARGE SCALE GENOMIC DNA]</scope>
    <source>
        <strain evidence="9 10">SAP-1</strain>
    </source>
</reference>
<keyword evidence="5 8" id="KW-1133">Transmembrane helix</keyword>
<evidence type="ECO:0000256" key="1">
    <source>
        <dbReference type="ARBA" id="ARBA00004651"/>
    </source>
</evidence>
<evidence type="ECO:0000313" key="9">
    <source>
        <dbReference type="EMBL" id="NMP25394.1"/>
    </source>
</evidence>
<dbReference type="GO" id="GO:0005886">
    <property type="term" value="C:plasma membrane"/>
    <property type="evidence" value="ECO:0007669"/>
    <property type="project" value="UniProtKB-SubCell"/>
</dbReference>
<sequence>MDIIYFLKEAMLLIVILSAPALIVTTVVGLVVSMFQAIMQLQDQALPFSIKVLAITITLLLTGRWMGEGVLQLCQTAFTMIETVGH</sequence>
<dbReference type="NCBIfam" id="TIGR01403">
    <property type="entry name" value="fliQ_rel_III"/>
    <property type="match status" value="1"/>
</dbReference>
<keyword evidence="7 8" id="KW-0472">Membrane</keyword>
<dbReference type="PANTHER" id="PTHR34040">
    <property type="entry name" value="FLAGELLAR BIOSYNTHETIC PROTEIN FLIQ"/>
    <property type="match status" value="1"/>
</dbReference>
<dbReference type="InterPro" id="IPR002191">
    <property type="entry name" value="Bac_export_3"/>
</dbReference>
<dbReference type="PANTHER" id="PTHR34040:SF7">
    <property type="entry name" value="SURFACE PRESENTATION OF ANTIGENS PROTEIN SPAQ"/>
    <property type="match status" value="1"/>
</dbReference>
<dbReference type="AlphaFoldDB" id="A0A848MG74"/>
<organism evidence="9 10">
    <name type="scientific">Rouxiella aceris</name>
    <dbReference type="NCBI Taxonomy" id="2703884"/>
    <lineage>
        <taxon>Bacteria</taxon>
        <taxon>Pseudomonadati</taxon>
        <taxon>Pseudomonadota</taxon>
        <taxon>Gammaproteobacteria</taxon>
        <taxon>Enterobacterales</taxon>
        <taxon>Yersiniaceae</taxon>
        <taxon>Rouxiella</taxon>
    </lineage>
</organism>
<comment type="subcellular location">
    <subcellularLocation>
        <location evidence="1">Cell membrane</location>
        <topology evidence="1">Multi-pass membrane protein</topology>
    </subcellularLocation>
</comment>
<evidence type="ECO:0000256" key="7">
    <source>
        <dbReference type="ARBA" id="ARBA00023136"/>
    </source>
</evidence>
<evidence type="ECO:0000256" key="4">
    <source>
        <dbReference type="ARBA" id="ARBA00022692"/>
    </source>
</evidence>
<dbReference type="GO" id="GO:0009306">
    <property type="term" value="P:protein secretion"/>
    <property type="evidence" value="ECO:0007669"/>
    <property type="project" value="InterPro"/>
</dbReference>
<accession>A0A848MG74</accession>
<dbReference type="Proteomes" id="UP000585363">
    <property type="component" value="Unassembled WGS sequence"/>
</dbReference>
<feature type="transmembrane region" description="Helical" evidence="8">
    <location>
        <begin position="45"/>
        <end position="63"/>
    </location>
</feature>
<evidence type="ECO:0000256" key="3">
    <source>
        <dbReference type="ARBA" id="ARBA00022475"/>
    </source>
</evidence>
<name>A0A848MG74_9GAMM</name>
<evidence type="ECO:0000313" key="10">
    <source>
        <dbReference type="Proteomes" id="UP000585363"/>
    </source>
</evidence>
<reference evidence="9 10" key="1">
    <citation type="submission" date="2020-01" db="EMBL/GenBank/DDBJ databases">
        <authorList>
            <person name="Lee S.D."/>
        </authorList>
    </citation>
    <scope>NUCLEOTIDE SEQUENCE [LARGE SCALE GENOMIC DNA]</scope>
    <source>
        <strain evidence="9 10">SAP-1</strain>
    </source>
</reference>
<dbReference type="PRINTS" id="PR00952">
    <property type="entry name" value="TYPE3IMQPROT"/>
</dbReference>
<dbReference type="InterPro" id="IPR006306">
    <property type="entry name" value="T3SS_HrpO"/>
</dbReference>
<evidence type="ECO:0000256" key="6">
    <source>
        <dbReference type="ARBA" id="ARBA00023026"/>
    </source>
</evidence>
<feature type="transmembrane region" description="Helical" evidence="8">
    <location>
        <begin position="12"/>
        <end position="39"/>
    </location>
</feature>
<dbReference type="RefSeq" id="WP_169401102.1">
    <property type="nucleotide sequence ID" value="NZ_JAADJU010000001.1"/>
</dbReference>
<dbReference type="EMBL" id="JAADJU010000001">
    <property type="protein sequence ID" value="NMP25394.1"/>
    <property type="molecule type" value="Genomic_DNA"/>
</dbReference>
<keyword evidence="10" id="KW-1185">Reference proteome</keyword>
<evidence type="ECO:0000256" key="5">
    <source>
        <dbReference type="ARBA" id="ARBA00022989"/>
    </source>
</evidence>
<dbReference type="Pfam" id="PF01313">
    <property type="entry name" value="Bac_export_3"/>
    <property type="match status" value="1"/>
</dbReference>
<comment type="caution">
    <text evidence="9">The sequence shown here is derived from an EMBL/GenBank/DDBJ whole genome shotgun (WGS) entry which is preliminary data.</text>
</comment>